<name>A0AC35TQT8_9BILA</name>
<evidence type="ECO:0000313" key="1">
    <source>
        <dbReference type="Proteomes" id="UP000095286"/>
    </source>
</evidence>
<organism evidence="1 2">
    <name type="scientific">Rhabditophanes sp. KR3021</name>
    <dbReference type="NCBI Taxonomy" id="114890"/>
    <lineage>
        <taxon>Eukaryota</taxon>
        <taxon>Metazoa</taxon>
        <taxon>Ecdysozoa</taxon>
        <taxon>Nematoda</taxon>
        <taxon>Chromadorea</taxon>
        <taxon>Rhabditida</taxon>
        <taxon>Tylenchina</taxon>
        <taxon>Panagrolaimomorpha</taxon>
        <taxon>Strongyloidoidea</taxon>
        <taxon>Alloionematidae</taxon>
        <taxon>Rhabditophanes</taxon>
    </lineage>
</organism>
<protein>
    <submittedName>
        <fullName evidence="2">Recep_L_domain domain-containing protein</fullName>
    </submittedName>
</protein>
<dbReference type="Proteomes" id="UP000095286">
    <property type="component" value="Unplaced"/>
</dbReference>
<proteinExistence type="predicted"/>
<reference evidence="2" key="1">
    <citation type="submission" date="2016-11" db="UniProtKB">
        <authorList>
            <consortium name="WormBaseParasite"/>
        </authorList>
    </citation>
    <scope>IDENTIFICATION</scope>
    <source>
        <strain evidence="2">KR3021</strain>
    </source>
</reference>
<evidence type="ECO:0000313" key="2">
    <source>
        <dbReference type="WBParaSite" id="RSKR_0000300433.1"/>
    </source>
</evidence>
<accession>A0AC35TQT8</accession>
<dbReference type="WBParaSite" id="RSKR_0000300433.1">
    <property type="protein sequence ID" value="RSKR_0000300433.1"/>
    <property type="gene ID" value="RSKR_0000300433"/>
</dbReference>
<sequence>MTLKTVLYFILLITFFVKLKCFQDCSKIRPYDRAAFQAKKAEPIENFFPRSVEIIEYDFKSDTCHHSDDYAFVSNNTIIFIFPLEWYSLDVKNNHHFDCVPLSGIYLGNNVWVNLNSRHPFNVTLMNEIKGPFIENAFATYGIEFTHFVRRSDMQINKRNLKKFRTFIGMDNVDLVQVNNVTSFVNICEFVNVTGVIRSKKVGDDCVKDIPVRVGNKLMFSDDGINIFSTSVEVSCAGKEVVPCKEILKTDAIVKAGEKTVETTTIDVTQVPQQKEANLTVSHPSILLNESKNDFEMFIIVILICSIIAIILWYRRQLKNERKYGDPFIETNSTILEYRNNIN</sequence>